<dbReference type="InterPro" id="IPR050313">
    <property type="entry name" value="Carb_Metab_HTH_regulators"/>
</dbReference>
<dbReference type="Gene3D" id="3.40.50.1360">
    <property type="match status" value="1"/>
</dbReference>
<dbReference type="SMART" id="SM00420">
    <property type="entry name" value="HTH_DEOR"/>
    <property type="match status" value="1"/>
</dbReference>
<gene>
    <name evidence="4" type="ORF">MUG09_02980</name>
</gene>
<evidence type="ECO:0000313" key="4">
    <source>
        <dbReference type="EMBL" id="UOM51741.1"/>
    </source>
</evidence>
<dbReference type="SMART" id="SM01134">
    <property type="entry name" value="DeoRC"/>
    <property type="match status" value="1"/>
</dbReference>
<dbReference type="InterPro" id="IPR001034">
    <property type="entry name" value="DeoR_HTH"/>
</dbReference>
<dbReference type="InterPro" id="IPR014036">
    <property type="entry name" value="DeoR-like_C"/>
</dbReference>
<dbReference type="PRINTS" id="PR00037">
    <property type="entry name" value="HTHLACR"/>
</dbReference>
<evidence type="ECO:0000256" key="1">
    <source>
        <dbReference type="ARBA" id="ARBA00023015"/>
    </source>
</evidence>
<dbReference type="InterPro" id="IPR036390">
    <property type="entry name" value="WH_DNA-bd_sf"/>
</dbReference>
<proteinExistence type="predicted"/>
<dbReference type="Gene3D" id="1.10.10.10">
    <property type="entry name" value="Winged helix-like DNA-binding domain superfamily/Winged helix DNA-binding domain"/>
    <property type="match status" value="1"/>
</dbReference>
<keyword evidence="2" id="KW-0804">Transcription</keyword>
<dbReference type="InterPro" id="IPR037171">
    <property type="entry name" value="NagB/RpiA_transferase-like"/>
</dbReference>
<keyword evidence="4" id="KW-0238">DNA-binding</keyword>
<dbReference type="GO" id="GO:0003677">
    <property type="term" value="F:DNA binding"/>
    <property type="evidence" value="ECO:0007669"/>
    <property type="project" value="UniProtKB-KW"/>
</dbReference>
<dbReference type="SUPFAM" id="SSF100950">
    <property type="entry name" value="NagB/RpiA/CoA transferase-like"/>
    <property type="match status" value="1"/>
</dbReference>
<dbReference type="PANTHER" id="PTHR30363">
    <property type="entry name" value="HTH-TYPE TRANSCRIPTIONAL REGULATOR SRLR-RELATED"/>
    <property type="match status" value="1"/>
</dbReference>
<keyword evidence="5" id="KW-1185">Reference proteome</keyword>
<organism evidence="4 5">
    <name type="scientific">Sphaerochaeta associata</name>
    <dbReference type="NCBI Taxonomy" id="1129264"/>
    <lineage>
        <taxon>Bacteria</taxon>
        <taxon>Pseudomonadati</taxon>
        <taxon>Spirochaetota</taxon>
        <taxon>Spirochaetia</taxon>
        <taxon>Spirochaetales</taxon>
        <taxon>Sphaerochaetaceae</taxon>
        <taxon>Sphaerochaeta</taxon>
    </lineage>
</organism>
<dbReference type="InterPro" id="IPR036388">
    <property type="entry name" value="WH-like_DNA-bd_sf"/>
</dbReference>
<dbReference type="PANTHER" id="PTHR30363:SF44">
    <property type="entry name" value="AGA OPERON TRANSCRIPTIONAL REPRESSOR-RELATED"/>
    <property type="match status" value="1"/>
</dbReference>
<dbReference type="RefSeq" id="WP_244773413.1">
    <property type="nucleotide sequence ID" value="NZ_CP094929.1"/>
</dbReference>
<protein>
    <submittedName>
        <fullName evidence="4">DeoR/GlpR family DNA-binding transcription regulator</fullName>
    </submittedName>
</protein>
<feature type="domain" description="HTH deoR-type" evidence="3">
    <location>
        <begin position="3"/>
        <end position="58"/>
    </location>
</feature>
<dbReference type="CDD" id="cd00090">
    <property type="entry name" value="HTH_ARSR"/>
    <property type="match status" value="1"/>
</dbReference>
<dbReference type="InterPro" id="IPR011991">
    <property type="entry name" value="ArsR-like_HTH"/>
</dbReference>
<evidence type="ECO:0000259" key="3">
    <source>
        <dbReference type="PROSITE" id="PS51000"/>
    </source>
</evidence>
<accession>A0ABY4DIQ2</accession>
<dbReference type="Proteomes" id="UP000829708">
    <property type="component" value="Chromosome"/>
</dbReference>
<name>A0ABY4DIQ2_9SPIR</name>
<dbReference type="Pfam" id="PF08220">
    <property type="entry name" value="HTH_DeoR"/>
    <property type="match status" value="1"/>
</dbReference>
<evidence type="ECO:0000313" key="5">
    <source>
        <dbReference type="Proteomes" id="UP000829708"/>
    </source>
</evidence>
<reference evidence="5" key="1">
    <citation type="journal article" date="2024" name="J Bioinform Genom">
        <title>Complete genome sequence of the type strain bacterium Sphaerochaeta associata GLS2t (VKM B-2742)t.</title>
        <authorList>
            <person name="Troshina O.Y."/>
            <person name="Tepeeva A.N."/>
            <person name="Arzamasceva V.O."/>
            <person name="Whitman W.B."/>
            <person name="Varghese N."/>
            <person name="Shapiro N."/>
            <person name="Woyke T."/>
            <person name="Kripides N.C."/>
            <person name="Vasilenko O.V."/>
        </authorList>
    </citation>
    <scope>NUCLEOTIDE SEQUENCE [LARGE SCALE GENOMIC DNA]</scope>
    <source>
        <strain evidence="5">GLS2T</strain>
    </source>
</reference>
<dbReference type="PROSITE" id="PS51000">
    <property type="entry name" value="HTH_DEOR_2"/>
    <property type="match status" value="1"/>
</dbReference>
<sequence>MFQDQRREKILQLLQENGSCRVQELKELFKVSEPTIRGDLESLEKHGLITRQHGGAFINSLASANLPLTPPRRGHEEEKARIGKKAAEFVSNGDNIILDSGTTVTEMVKHLGDRTNLNIVTNALNIALHLGMEPSNRVLVVGGEFKPPTLSLTGEKGLLLFENLYVEKLFLATGGFSLDAGLTYPSFSDIALKRAMIASAKTVYLLADSSKLEKVQFASLGCVDKIKYLLTDSGIDSEYAKRLRNAGINVIIC</sequence>
<keyword evidence="1" id="KW-0805">Transcription regulation</keyword>
<dbReference type="EMBL" id="CP094929">
    <property type="protein sequence ID" value="UOM51741.1"/>
    <property type="molecule type" value="Genomic_DNA"/>
</dbReference>
<evidence type="ECO:0000256" key="2">
    <source>
        <dbReference type="ARBA" id="ARBA00023163"/>
    </source>
</evidence>
<dbReference type="SUPFAM" id="SSF46785">
    <property type="entry name" value="Winged helix' DNA-binding domain"/>
    <property type="match status" value="1"/>
</dbReference>
<dbReference type="Pfam" id="PF00455">
    <property type="entry name" value="DeoRC"/>
    <property type="match status" value="1"/>
</dbReference>